<dbReference type="GO" id="GO:0005634">
    <property type="term" value="C:nucleus"/>
    <property type="evidence" value="ECO:0007669"/>
    <property type="project" value="UniProtKB-SubCell"/>
</dbReference>
<keyword evidence="5" id="KW-0238">DNA-binding</keyword>
<dbReference type="InterPro" id="IPR031972">
    <property type="entry name" value="CSRNP_N"/>
</dbReference>
<keyword evidence="3" id="KW-0053">Apoptosis</keyword>
<feature type="region of interest" description="Disordered" evidence="9">
    <location>
        <begin position="684"/>
        <end position="704"/>
    </location>
</feature>
<feature type="compositionally biased region" description="Basic and acidic residues" evidence="9">
    <location>
        <begin position="18"/>
        <end position="34"/>
    </location>
</feature>
<evidence type="ECO:0000313" key="12">
    <source>
        <dbReference type="RefSeq" id="XP_023940421.2"/>
    </source>
</evidence>
<dbReference type="OrthoDB" id="5946974at2759"/>
<evidence type="ECO:0000256" key="5">
    <source>
        <dbReference type="ARBA" id="ARBA00023125"/>
    </source>
</evidence>
<feature type="compositionally biased region" description="Basic and acidic residues" evidence="9">
    <location>
        <begin position="109"/>
        <end position="120"/>
    </location>
</feature>
<reference evidence="12" key="1">
    <citation type="submission" date="2025-08" db="UniProtKB">
        <authorList>
            <consortium name="RefSeq"/>
        </authorList>
    </citation>
    <scope>IDENTIFICATION</scope>
</reference>
<feature type="region of interest" description="Disordered" evidence="9">
    <location>
        <begin position="75"/>
        <end position="208"/>
    </location>
</feature>
<gene>
    <name evidence="12" type="primary">LOC112047513</name>
</gene>
<dbReference type="Pfam" id="PF16019">
    <property type="entry name" value="CSRNP_N"/>
    <property type="match status" value="1"/>
</dbReference>
<proteinExistence type="inferred from homology"/>
<evidence type="ECO:0000256" key="6">
    <source>
        <dbReference type="ARBA" id="ARBA00023159"/>
    </source>
</evidence>
<dbReference type="AlphaFoldDB" id="A0A6J1NBL1"/>
<accession>A0A6J1NBL1</accession>
<sequence>MADEPNTISENINSTAVMEEKQCEPVIRDEKSNDSDANSEYLSCNDEQTNTNSNCSPFYESSDCKIDYAVKLDDNDTLSDIDDIKTDTASADSEDSALGSLPPDGSLNYREEYTQDRSDGSDSGLGSEIPDDVKQPSFNLSLPSEKESCPIPDEDDIDLNSLSKRNHQENIDQNAIATPKPTDKPQKSSLKRKNDETPENEVPQKRKKNSIQFDSVTVFYFPRSQGFSCVPSQGGSTLGMEWEHSHIQKFSLPEHALEQRRLHRQVLQQLKSERHLLQGVSLSSSEDSDTEEEASDISESELDLDSYYFLQPVPTKQRRALLRAAGVRKIEGYEKDECRDIRTSREFCGCACKGACNPDNCSCSLAGIKCQVDRLNFPCGCTREGCCNTSGRVEFNPMRVRTHFINTLMRVGLERKSEENQEAAKRKWAEAHHSSCVSNSYKKENCHSHHEEPCNNSLQKLGIETCSGNYDSVTHINPCNNTQTVNDTTFSFRNEVVDHRSLKTNMLGFENKSDHHAHNPYTSNILQAKPPYTPGNTMEFNTLPNNMPRYTCDLNYSYDQVHNENHQFKGLQNISASCFEEFAHNSQMSMLHQYGHMYDYMHKPSTSMPDHSTVQYQAMPHHYEMYKNTPECVNTENKAETHYTTLLTMPYQQSDKMQTVENDENWFSHNTLLNLDHSVQVPQDAPAVQPQATVSQTDGENSDTTENFGELIKNSMVESVTV</sequence>
<evidence type="ECO:0000256" key="1">
    <source>
        <dbReference type="ARBA" id="ARBA00004123"/>
    </source>
</evidence>
<evidence type="ECO:0000256" key="2">
    <source>
        <dbReference type="ARBA" id="ARBA00008548"/>
    </source>
</evidence>
<feature type="compositionally biased region" description="Acidic residues" evidence="9">
    <location>
        <begin position="286"/>
        <end position="299"/>
    </location>
</feature>
<dbReference type="GO" id="GO:0000981">
    <property type="term" value="F:DNA-binding transcription factor activity, RNA polymerase II-specific"/>
    <property type="evidence" value="ECO:0007669"/>
    <property type="project" value="TreeGrafter"/>
</dbReference>
<dbReference type="GeneID" id="112047513"/>
<organism evidence="11 12">
    <name type="scientific">Bicyclus anynana</name>
    <name type="common">Squinting bush brown butterfly</name>
    <dbReference type="NCBI Taxonomy" id="110368"/>
    <lineage>
        <taxon>Eukaryota</taxon>
        <taxon>Metazoa</taxon>
        <taxon>Ecdysozoa</taxon>
        <taxon>Arthropoda</taxon>
        <taxon>Hexapoda</taxon>
        <taxon>Insecta</taxon>
        <taxon>Pterygota</taxon>
        <taxon>Neoptera</taxon>
        <taxon>Endopterygota</taxon>
        <taxon>Lepidoptera</taxon>
        <taxon>Glossata</taxon>
        <taxon>Ditrysia</taxon>
        <taxon>Papilionoidea</taxon>
        <taxon>Nymphalidae</taxon>
        <taxon>Satyrinae</taxon>
        <taxon>Satyrini</taxon>
        <taxon>Mycalesina</taxon>
        <taxon>Bicyclus</taxon>
    </lineage>
</organism>
<dbReference type="PANTHER" id="PTHR13580:SF9">
    <property type="entry name" value="AXIN1 UP-REGULATED 1, ISOFORM A"/>
    <property type="match status" value="1"/>
</dbReference>
<keyword evidence="7" id="KW-0804">Transcription</keyword>
<evidence type="ECO:0000256" key="9">
    <source>
        <dbReference type="SAM" id="MobiDB-lite"/>
    </source>
</evidence>
<dbReference type="Proteomes" id="UP001652582">
    <property type="component" value="Chromosome 3"/>
</dbReference>
<evidence type="ECO:0000256" key="4">
    <source>
        <dbReference type="ARBA" id="ARBA00023015"/>
    </source>
</evidence>
<feature type="compositionally biased region" description="Polar residues" evidence="9">
    <location>
        <begin position="693"/>
        <end position="704"/>
    </location>
</feature>
<dbReference type="GO" id="GO:0043565">
    <property type="term" value="F:sequence-specific DNA binding"/>
    <property type="evidence" value="ECO:0007669"/>
    <property type="project" value="TreeGrafter"/>
</dbReference>
<dbReference type="KEGG" id="bany:112047513"/>
<feature type="region of interest" description="Disordered" evidence="9">
    <location>
        <begin position="1"/>
        <end position="60"/>
    </location>
</feature>
<evidence type="ECO:0000256" key="8">
    <source>
        <dbReference type="ARBA" id="ARBA00023242"/>
    </source>
</evidence>
<dbReference type="GO" id="GO:0006915">
    <property type="term" value="P:apoptotic process"/>
    <property type="evidence" value="ECO:0007669"/>
    <property type="project" value="UniProtKB-KW"/>
</dbReference>
<feature type="domain" description="Cysteine/serine-rich nuclear protein N-terminal" evidence="10">
    <location>
        <begin position="207"/>
        <end position="414"/>
    </location>
</feature>
<keyword evidence="8" id="KW-0539">Nucleus</keyword>
<dbReference type="PRINTS" id="PR02031">
    <property type="entry name" value="CYSSERRICHNP"/>
</dbReference>
<dbReference type="PANTHER" id="PTHR13580">
    <property type="entry name" value="TGF-BETA INDUCED APOPTOSIS PROTEIN"/>
    <property type="match status" value="1"/>
</dbReference>
<dbReference type="RefSeq" id="XP_023940421.2">
    <property type="nucleotide sequence ID" value="XM_024084653.2"/>
</dbReference>
<comment type="similarity">
    <text evidence="2">Belongs to the AXUD1 family.</text>
</comment>
<protein>
    <submittedName>
        <fullName evidence="12">Uncharacterized protein LOC112047513</fullName>
    </submittedName>
</protein>
<keyword evidence="4" id="KW-0805">Transcription regulation</keyword>
<keyword evidence="6" id="KW-0010">Activator</keyword>
<feature type="region of interest" description="Disordered" evidence="9">
    <location>
        <begin position="278"/>
        <end position="299"/>
    </location>
</feature>
<evidence type="ECO:0000313" key="11">
    <source>
        <dbReference type="Proteomes" id="UP001652582"/>
    </source>
</evidence>
<dbReference type="InterPro" id="IPR023260">
    <property type="entry name" value="Cys/Ser-rich_nuc_prot"/>
</dbReference>
<keyword evidence="11" id="KW-1185">Reference proteome</keyword>
<feature type="compositionally biased region" description="Basic and acidic residues" evidence="9">
    <location>
        <begin position="181"/>
        <end position="196"/>
    </location>
</feature>
<feature type="compositionally biased region" description="Polar residues" evidence="9">
    <location>
        <begin position="1"/>
        <end position="16"/>
    </location>
</feature>
<comment type="subcellular location">
    <subcellularLocation>
        <location evidence="1">Nucleus</location>
    </subcellularLocation>
</comment>
<evidence type="ECO:0000256" key="3">
    <source>
        <dbReference type="ARBA" id="ARBA00022703"/>
    </source>
</evidence>
<evidence type="ECO:0000259" key="10">
    <source>
        <dbReference type="Pfam" id="PF16019"/>
    </source>
</evidence>
<evidence type="ECO:0000256" key="7">
    <source>
        <dbReference type="ARBA" id="ARBA00023163"/>
    </source>
</evidence>
<name>A0A6J1NBL1_BICAN</name>
<feature type="compositionally biased region" description="Polar residues" evidence="9">
    <location>
        <begin position="35"/>
        <end position="56"/>
    </location>
</feature>